<evidence type="ECO:0000313" key="2">
    <source>
        <dbReference type="Proteomes" id="UP000276984"/>
    </source>
</evidence>
<protein>
    <recommendedName>
        <fullName evidence="3">GAF domain-containing protein</fullName>
    </recommendedName>
</protein>
<evidence type="ECO:0000313" key="1">
    <source>
        <dbReference type="EMBL" id="AYG96128.1"/>
    </source>
</evidence>
<gene>
    <name evidence="1" type="ORF">D8I30_13820</name>
</gene>
<dbReference type="EMBL" id="CP032707">
    <property type="protein sequence ID" value="AYG96128.1"/>
    <property type="molecule type" value="Genomic_DNA"/>
</dbReference>
<accession>A0A494RI53</accession>
<dbReference type="AlphaFoldDB" id="A0A494RI53"/>
<dbReference type="RefSeq" id="WP_121483241.1">
    <property type="nucleotide sequence ID" value="NZ_CP032707.1"/>
</dbReference>
<keyword evidence="2" id="KW-1185">Reference proteome</keyword>
<reference evidence="1 2" key="1">
    <citation type="submission" date="2018-10" db="EMBL/GenBank/DDBJ databases">
        <title>Complete genome sequence of Brevundimonas naejangsanensis BRV3.</title>
        <authorList>
            <person name="Berrios L."/>
            <person name="Ely B."/>
        </authorList>
    </citation>
    <scope>NUCLEOTIDE SEQUENCE [LARGE SCALE GENOMIC DNA]</scope>
    <source>
        <strain evidence="1 2">BRV3</strain>
    </source>
</reference>
<dbReference type="Proteomes" id="UP000276984">
    <property type="component" value="Chromosome"/>
</dbReference>
<evidence type="ECO:0008006" key="3">
    <source>
        <dbReference type="Google" id="ProtNLM"/>
    </source>
</evidence>
<sequence length="175" mass="19196">MSRQDLIKAAMARIEDAAFDPQAWDEALRAVAAATGGRFGQLIAIGGREGPAFNRLPDMDPDLRRQWAEVNGHHPGVNSRIRIGGAAPVMRVLDETSFTTEADSRRNPAYGDLIDRADIPFICLTTLVREPGVQIGMAVMRGRAQGNVEAEDRRIFALLAYRARQAIRTTLVLGE</sequence>
<name>A0A494RI53_9CAUL</name>
<dbReference type="OrthoDB" id="7202404at2"/>
<proteinExistence type="predicted"/>
<organism evidence="1 2">
    <name type="scientific">Brevundimonas naejangsanensis</name>
    <dbReference type="NCBI Taxonomy" id="588932"/>
    <lineage>
        <taxon>Bacteria</taxon>
        <taxon>Pseudomonadati</taxon>
        <taxon>Pseudomonadota</taxon>
        <taxon>Alphaproteobacteria</taxon>
        <taxon>Caulobacterales</taxon>
        <taxon>Caulobacteraceae</taxon>
        <taxon>Brevundimonas</taxon>
    </lineage>
</organism>